<sequence length="150" mass="16098">MKNMILLPHSASASASCLNWFTADVISLDLPLNLHIASHTATRRARSHPLARRTLAPRATAASAAWILHTPTSILHTRRVVVVAATATDTAAAIPGVVEIAAVLRVRQKMADDVTLGNGDVERFLIGEGKVKGGEEHKESEELGFREGHL</sequence>
<evidence type="ECO:0000313" key="2">
    <source>
        <dbReference type="Proteomes" id="UP000685013"/>
    </source>
</evidence>
<comment type="caution">
    <text evidence="1">The sequence shown here is derived from an EMBL/GenBank/DDBJ whole genome shotgun (WGS) entry which is preliminary data.</text>
</comment>
<dbReference type="AlphaFoldDB" id="A0AAV6NSP2"/>
<organism evidence="1 2">
    <name type="scientific">Cucurbita argyrosperma subsp. sororia</name>
    <dbReference type="NCBI Taxonomy" id="37648"/>
    <lineage>
        <taxon>Eukaryota</taxon>
        <taxon>Viridiplantae</taxon>
        <taxon>Streptophyta</taxon>
        <taxon>Embryophyta</taxon>
        <taxon>Tracheophyta</taxon>
        <taxon>Spermatophyta</taxon>
        <taxon>Magnoliopsida</taxon>
        <taxon>eudicotyledons</taxon>
        <taxon>Gunneridae</taxon>
        <taxon>Pentapetalae</taxon>
        <taxon>rosids</taxon>
        <taxon>fabids</taxon>
        <taxon>Cucurbitales</taxon>
        <taxon>Cucurbitaceae</taxon>
        <taxon>Cucurbiteae</taxon>
        <taxon>Cucurbita</taxon>
    </lineage>
</organism>
<keyword evidence="2" id="KW-1185">Reference proteome</keyword>
<dbReference type="Proteomes" id="UP000685013">
    <property type="component" value="Chromosome 4"/>
</dbReference>
<reference evidence="1 2" key="1">
    <citation type="journal article" date="2021" name="Hortic Res">
        <title>The domestication of Cucurbita argyrosperma as revealed by the genome of its wild relative.</title>
        <authorList>
            <person name="Barrera-Redondo J."/>
            <person name="Sanchez-de la Vega G."/>
            <person name="Aguirre-Liguori J.A."/>
            <person name="Castellanos-Morales G."/>
            <person name="Gutierrez-Guerrero Y.T."/>
            <person name="Aguirre-Dugua X."/>
            <person name="Aguirre-Planter E."/>
            <person name="Tenaillon M.I."/>
            <person name="Lira-Saade R."/>
            <person name="Eguiarte L.E."/>
        </authorList>
    </citation>
    <scope>NUCLEOTIDE SEQUENCE [LARGE SCALE GENOMIC DNA]</scope>
    <source>
        <strain evidence="1">JBR-2021</strain>
    </source>
</reference>
<feature type="non-terminal residue" evidence="1">
    <location>
        <position position="1"/>
    </location>
</feature>
<dbReference type="EMBL" id="JAGKQH010000004">
    <property type="protein sequence ID" value="KAG6602453.1"/>
    <property type="molecule type" value="Genomic_DNA"/>
</dbReference>
<evidence type="ECO:0000313" key="1">
    <source>
        <dbReference type="EMBL" id="KAG6602453.1"/>
    </source>
</evidence>
<dbReference type="PROSITE" id="PS51257">
    <property type="entry name" value="PROKAR_LIPOPROTEIN"/>
    <property type="match status" value="1"/>
</dbReference>
<gene>
    <name evidence="1" type="ORF">SDJN03_07686</name>
</gene>
<name>A0AAV6NSP2_9ROSI</name>
<proteinExistence type="predicted"/>
<accession>A0AAV6NSP2</accession>
<protein>
    <submittedName>
        <fullName evidence="1">Uncharacterized protein</fullName>
    </submittedName>
</protein>